<keyword evidence="2" id="KW-0479">Metal-binding</keyword>
<dbReference type="Gene3D" id="1.20.120.50">
    <property type="entry name" value="Hemerythrin-like"/>
    <property type="match status" value="1"/>
</dbReference>
<accession>A0A1C3RFS1</accession>
<dbReference type="PANTHER" id="PTHR37164">
    <property type="entry name" value="BACTERIOHEMERYTHRIN"/>
    <property type="match status" value="1"/>
</dbReference>
<dbReference type="PANTHER" id="PTHR37164:SF1">
    <property type="entry name" value="BACTERIOHEMERYTHRIN"/>
    <property type="match status" value="1"/>
</dbReference>
<keyword evidence="3" id="KW-0408">Iron</keyword>
<evidence type="ECO:0000313" key="6">
    <source>
        <dbReference type="Proteomes" id="UP000231658"/>
    </source>
</evidence>
<comment type="similarity">
    <text evidence="1">Belongs to the hemerythrin family.</text>
</comment>
<sequence>MFIELTPEYMLGIEAIDEQHLKICEWINTLHDHSQKDLNPNKITETLNNLAEYTQKHFSYEEKIMFKYKLPGLAEHIKQHREFFIILEAMMDEYLMLEEEEAKPFTNRLLNFLQEWLLDHIMKEDMKIRDVMTD</sequence>
<dbReference type="NCBIfam" id="TIGR02481">
    <property type="entry name" value="hemeryth_dom"/>
    <property type="match status" value="1"/>
</dbReference>
<dbReference type="InterPro" id="IPR035938">
    <property type="entry name" value="Hemerythrin-like_sf"/>
</dbReference>
<dbReference type="STRING" id="1867952.MTBPR1_180014"/>
<reference evidence="5 6" key="1">
    <citation type="submission" date="2016-07" db="EMBL/GenBank/DDBJ databases">
        <authorList>
            <person name="Lefevre C.T."/>
        </authorList>
    </citation>
    <scope>NUCLEOTIDE SEQUENCE [LARGE SCALE GENOMIC DNA]</scope>
    <source>
        <strain evidence="5">PR1</strain>
    </source>
</reference>
<keyword evidence="6" id="KW-1185">Reference proteome</keyword>
<dbReference type="NCBIfam" id="NF033749">
    <property type="entry name" value="bact_hemeryth"/>
    <property type="match status" value="1"/>
</dbReference>
<organism evidence="5 6">
    <name type="scientific">Candidatus Terasakiella magnetica</name>
    <dbReference type="NCBI Taxonomy" id="1867952"/>
    <lineage>
        <taxon>Bacteria</taxon>
        <taxon>Pseudomonadati</taxon>
        <taxon>Pseudomonadota</taxon>
        <taxon>Alphaproteobacteria</taxon>
        <taxon>Rhodospirillales</taxon>
        <taxon>Terasakiellaceae</taxon>
        <taxon>Terasakiella</taxon>
    </lineage>
</organism>
<evidence type="ECO:0000256" key="1">
    <source>
        <dbReference type="ARBA" id="ARBA00010587"/>
    </source>
</evidence>
<feature type="domain" description="Hemerythrin-like" evidence="4">
    <location>
        <begin position="12"/>
        <end position="128"/>
    </location>
</feature>
<dbReference type="OrthoDB" id="9813903at2"/>
<dbReference type="InterPro" id="IPR012827">
    <property type="entry name" value="Hemerythrin_metal-bd"/>
</dbReference>
<evidence type="ECO:0000259" key="4">
    <source>
        <dbReference type="Pfam" id="PF01814"/>
    </source>
</evidence>
<evidence type="ECO:0000313" key="5">
    <source>
        <dbReference type="EMBL" id="SCA56101.1"/>
    </source>
</evidence>
<dbReference type="SUPFAM" id="SSF47188">
    <property type="entry name" value="Hemerythrin-like"/>
    <property type="match status" value="1"/>
</dbReference>
<dbReference type="Proteomes" id="UP000231658">
    <property type="component" value="Unassembled WGS sequence"/>
</dbReference>
<name>A0A1C3RFS1_9PROT</name>
<protein>
    <recommendedName>
        <fullName evidence="4">Hemerythrin-like domain-containing protein</fullName>
    </recommendedName>
</protein>
<dbReference type="Pfam" id="PF01814">
    <property type="entry name" value="Hemerythrin"/>
    <property type="match status" value="1"/>
</dbReference>
<evidence type="ECO:0000256" key="2">
    <source>
        <dbReference type="ARBA" id="ARBA00022723"/>
    </source>
</evidence>
<dbReference type="RefSeq" id="WP_126465072.1">
    <property type="nucleotide sequence ID" value="NZ_FLYE01000010.1"/>
</dbReference>
<proteinExistence type="inferred from homology"/>
<gene>
    <name evidence="5" type="ORF">MTBPR1_180014</name>
</gene>
<dbReference type="GO" id="GO:0046872">
    <property type="term" value="F:metal ion binding"/>
    <property type="evidence" value="ECO:0007669"/>
    <property type="project" value="UniProtKB-KW"/>
</dbReference>
<evidence type="ECO:0000256" key="3">
    <source>
        <dbReference type="ARBA" id="ARBA00023004"/>
    </source>
</evidence>
<dbReference type="EMBL" id="FLYE01000010">
    <property type="protein sequence ID" value="SCA56101.1"/>
    <property type="molecule type" value="Genomic_DNA"/>
</dbReference>
<dbReference type="AlphaFoldDB" id="A0A1C3RFS1"/>
<dbReference type="InterPro" id="IPR012312">
    <property type="entry name" value="Hemerythrin-like"/>
</dbReference>
<dbReference type="CDD" id="cd12107">
    <property type="entry name" value="Hemerythrin"/>
    <property type="match status" value="1"/>
</dbReference>
<dbReference type="InterPro" id="IPR050669">
    <property type="entry name" value="Hemerythrin"/>
</dbReference>